<name>A0A814BSI6_9BILA</name>
<dbReference type="AlphaFoldDB" id="A0A814BSI6"/>
<accession>A0A814BSI6</accession>
<feature type="compositionally biased region" description="Basic residues" evidence="1">
    <location>
        <begin position="264"/>
        <end position="278"/>
    </location>
</feature>
<feature type="compositionally biased region" description="Basic residues" evidence="1">
    <location>
        <begin position="298"/>
        <end position="307"/>
    </location>
</feature>
<dbReference type="EMBL" id="CAJNOK010005952">
    <property type="protein sequence ID" value="CAF0989027.1"/>
    <property type="molecule type" value="Genomic_DNA"/>
</dbReference>
<keyword evidence="6" id="KW-1185">Reference proteome</keyword>
<evidence type="ECO:0000256" key="1">
    <source>
        <dbReference type="SAM" id="MobiDB-lite"/>
    </source>
</evidence>
<evidence type="ECO:0000313" key="6">
    <source>
        <dbReference type="Proteomes" id="UP000663829"/>
    </source>
</evidence>
<evidence type="ECO:0000313" key="5">
    <source>
        <dbReference type="EMBL" id="CAF3759186.1"/>
    </source>
</evidence>
<feature type="compositionally biased region" description="Basic and acidic residues" evidence="1">
    <location>
        <begin position="327"/>
        <end position="346"/>
    </location>
</feature>
<protein>
    <submittedName>
        <fullName evidence="2">Uncharacterized protein</fullName>
    </submittedName>
</protein>
<evidence type="ECO:0000313" key="3">
    <source>
        <dbReference type="EMBL" id="CAF0989027.1"/>
    </source>
</evidence>
<dbReference type="InterPro" id="IPR011992">
    <property type="entry name" value="EF-hand-dom_pair"/>
</dbReference>
<dbReference type="Proteomes" id="UP000677228">
    <property type="component" value="Unassembled WGS sequence"/>
</dbReference>
<gene>
    <name evidence="2" type="ORF">GPM918_LOCUS10156</name>
    <name evidence="3" type="ORF">OVA965_LOCUS13977</name>
    <name evidence="4" type="ORF">SRO942_LOCUS10157</name>
    <name evidence="5" type="ORF">TMI583_LOCUS13980</name>
</gene>
<dbReference type="SUPFAM" id="SSF47473">
    <property type="entry name" value="EF-hand"/>
    <property type="match status" value="1"/>
</dbReference>
<feature type="region of interest" description="Disordered" evidence="1">
    <location>
        <begin position="263"/>
        <end position="373"/>
    </location>
</feature>
<sequence>MMPPNTLSPTGQTTIEFETRASVAFAYQHPNLVLNKSRQVKQTAWMTQTDTRNSRQATSIINRPSITIGGRLSIFPRTSQDITAFQGKDYDTTRNAMREVIQQAKTDKPLITFNEVFVDTDNVIGCLLRIFNAYAEEIDGTKRMTRERILSLLDDCEIFDLEYTTTEFVSDFNALRKQLIHKKVYERKSVKFGLDFTGFVEVIEILENRLHKSKDHILKRIIGPKIYKDLISIKEIKDNIMLGHLPPLLTIYEQYQERIIQKEQKRKKVVAKKKKSGKKSGGEAESTSSPSSLEKQNIRPKMKKQKKSKNDDDAQSLCSSVSLSRADSGDKNEKTSQLGKDESDFPKKKKKGKMQKSMKSGKSDKKKTLKTKINASKKTVPAIRTSKEKRIEATKFSDKQQDKSIKLLNATEQKDANSLDQLIMKSLSRDVAQLKTIQVLEHLIKRDDLDPDLQQKLAETYKLACEPLEQGFIRQKVLIKWLRASQMWSDIYTISTIEGITAGLLARYIDSGVYKLASHTFEYNGFMECVRMCARHVKMSANDFVKKMLLADESSFQRWRAEIDRLSDGIISKKVVRPWNAKKVLRAITIMTDVVEESRRLHLTDDQRNRLRSLYKEFATFAYRRLSTHLEPRLTNSVMSNWMRECKMFDEQYSVNELDKDFISILGDFTLNNIYPLGTRDIDFDGFLVLLETIAAHKHIRADDIVQMIFQGPRSPLQKTVELKDDLSKAKIQINDQVPKQISSTKIKR</sequence>
<feature type="compositionally biased region" description="Basic residues" evidence="1">
    <location>
        <begin position="347"/>
        <end position="356"/>
    </location>
</feature>
<evidence type="ECO:0000313" key="2">
    <source>
        <dbReference type="EMBL" id="CAF0930526.1"/>
    </source>
</evidence>
<dbReference type="Proteomes" id="UP000682733">
    <property type="component" value="Unassembled WGS sequence"/>
</dbReference>
<comment type="caution">
    <text evidence="2">The sequence shown here is derived from an EMBL/GenBank/DDBJ whole genome shotgun (WGS) entry which is preliminary data.</text>
</comment>
<reference evidence="2" key="1">
    <citation type="submission" date="2021-02" db="EMBL/GenBank/DDBJ databases">
        <authorList>
            <person name="Nowell W R."/>
        </authorList>
    </citation>
    <scope>NUCLEOTIDE SEQUENCE</scope>
</reference>
<dbReference type="OrthoDB" id="10006304at2759"/>
<organism evidence="2 6">
    <name type="scientific">Didymodactylos carnosus</name>
    <dbReference type="NCBI Taxonomy" id="1234261"/>
    <lineage>
        <taxon>Eukaryota</taxon>
        <taxon>Metazoa</taxon>
        <taxon>Spiralia</taxon>
        <taxon>Gnathifera</taxon>
        <taxon>Rotifera</taxon>
        <taxon>Eurotatoria</taxon>
        <taxon>Bdelloidea</taxon>
        <taxon>Philodinida</taxon>
        <taxon>Philodinidae</taxon>
        <taxon>Didymodactylos</taxon>
    </lineage>
</organism>
<feature type="compositionally biased region" description="Polar residues" evidence="1">
    <location>
        <begin position="316"/>
        <end position="325"/>
    </location>
</feature>
<dbReference type="Proteomes" id="UP000681722">
    <property type="component" value="Unassembled WGS sequence"/>
</dbReference>
<dbReference type="EMBL" id="CAJNOQ010001971">
    <property type="protein sequence ID" value="CAF0930526.1"/>
    <property type="molecule type" value="Genomic_DNA"/>
</dbReference>
<dbReference type="EMBL" id="CAJOBC010001971">
    <property type="protein sequence ID" value="CAF3708539.1"/>
    <property type="molecule type" value="Genomic_DNA"/>
</dbReference>
<dbReference type="Gene3D" id="1.10.238.10">
    <property type="entry name" value="EF-hand"/>
    <property type="match status" value="1"/>
</dbReference>
<dbReference type="Proteomes" id="UP000663829">
    <property type="component" value="Unassembled WGS sequence"/>
</dbReference>
<dbReference type="EMBL" id="CAJOBA010005959">
    <property type="protein sequence ID" value="CAF3759186.1"/>
    <property type="molecule type" value="Genomic_DNA"/>
</dbReference>
<evidence type="ECO:0000313" key="4">
    <source>
        <dbReference type="EMBL" id="CAF3708539.1"/>
    </source>
</evidence>
<proteinExistence type="predicted"/>